<dbReference type="Pfam" id="PF01230">
    <property type="entry name" value="HIT"/>
    <property type="match status" value="1"/>
</dbReference>
<protein>
    <submittedName>
        <fullName evidence="3">Histidine triad nucleotide-binding protein</fullName>
    </submittedName>
</protein>
<dbReference type="PRINTS" id="PR00332">
    <property type="entry name" value="HISTRIAD"/>
</dbReference>
<reference evidence="3" key="1">
    <citation type="submission" date="2021-12" db="EMBL/GenBank/DDBJ databases">
        <title>Alicyclobacillaceae gen. nov., sp. nov., isolated from chalcocite enrichment system.</title>
        <authorList>
            <person name="Jiang Z."/>
        </authorList>
    </citation>
    <scope>NUCLEOTIDE SEQUENCE</scope>
    <source>
        <strain evidence="3">MYW30-H2</strain>
    </source>
</reference>
<dbReference type="RefSeq" id="WP_347437211.1">
    <property type="nucleotide sequence ID" value="NZ_CP089291.1"/>
</dbReference>
<evidence type="ECO:0000313" key="3">
    <source>
        <dbReference type="EMBL" id="UOF90515.1"/>
    </source>
</evidence>
<keyword evidence="4" id="KW-1185">Reference proteome</keyword>
<dbReference type="CDD" id="cd01276">
    <property type="entry name" value="PKCI_related"/>
    <property type="match status" value="1"/>
</dbReference>
<evidence type="ECO:0000313" key="4">
    <source>
        <dbReference type="Proteomes" id="UP000830167"/>
    </source>
</evidence>
<dbReference type="InterPro" id="IPR011146">
    <property type="entry name" value="HIT-like"/>
</dbReference>
<sequence>MDCIFCKIIANEIPSKKVYEDDLVVAFHDIQPVAPVHVLVIPKKHIPSVLDLREEDTPYLAAIHSAIQTIANQLGLSEEGFRVITNTGKHGQQTVFHLHYHVIGGRQLNWTM</sequence>
<dbReference type="InterPro" id="IPR001310">
    <property type="entry name" value="Histidine_triad_HIT"/>
</dbReference>
<accession>A0ABY4CJ94</accession>
<dbReference type="InterPro" id="IPR036265">
    <property type="entry name" value="HIT-like_sf"/>
</dbReference>
<feature type="short sequence motif" description="Histidine triad motif" evidence="1">
    <location>
        <begin position="97"/>
        <end position="101"/>
    </location>
</feature>
<feature type="domain" description="HIT" evidence="2">
    <location>
        <begin position="4"/>
        <end position="112"/>
    </location>
</feature>
<dbReference type="PANTHER" id="PTHR23089">
    <property type="entry name" value="HISTIDINE TRIAD HIT PROTEIN"/>
    <property type="match status" value="1"/>
</dbReference>
<dbReference type="Gene3D" id="3.30.428.10">
    <property type="entry name" value="HIT-like"/>
    <property type="match status" value="1"/>
</dbReference>
<dbReference type="SUPFAM" id="SSF54197">
    <property type="entry name" value="HIT-like"/>
    <property type="match status" value="1"/>
</dbReference>
<evidence type="ECO:0000256" key="1">
    <source>
        <dbReference type="PROSITE-ProRule" id="PRU00464"/>
    </source>
</evidence>
<gene>
    <name evidence="3" type="ORF">LSG31_22100</name>
</gene>
<organism evidence="3 4">
    <name type="scientific">Fodinisporobacter ferrooxydans</name>
    <dbReference type="NCBI Taxonomy" id="2901836"/>
    <lineage>
        <taxon>Bacteria</taxon>
        <taxon>Bacillati</taxon>
        <taxon>Bacillota</taxon>
        <taxon>Bacilli</taxon>
        <taxon>Bacillales</taxon>
        <taxon>Alicyclobacillaceae</taxon>
        <taxon>Fodinisporobacter</taxon>
    </lineage>
</organism>
<dbReference type="PROSITE" id="PS51084">
    <property type="entry name" value="HIT_2"/>
    <property type="match status" value="1"/>
</dbReference>
<dbReference type="Proteomes" id="UP000830167">
    <property type="component" value="Chromosome"/>
</dbReference>
<name>A0ABY4CJ94_9BACL</name>
<proteinExistence type="predicted"/>
<dbReference type="EMBL" id="CP089291">
    <property type="protein sequence ID" value="UOF90515.1"/>
    <property type="molecule type" value="Genomic_DNA"/>
</dbReference>
<evidence type="ECO:0000259" key="2">
    <source>
        <dbReference type="PROSITE" id="PS51084"/>
    </source>
</evidence>